<dbReference type="InterPro" id="IPR056924">
    <property type="entry name" value="SH3_Tf2-1"/>
</dbReference>
<feature type="region of interest" description="Disordered" evidence="13">
    <location>
        <begin position="1"/>
        <end position="21"/>
    </location>
</feature>
<evidence type="ECO:0000256" key="2">
    <source>
        <dbReference type="ARBA" id="ARBA00022670"/>
    </source>
</evidence>
<keyword evidence="5" id="KW-0378">Hydrolase</keyword>
<keyword evidence="4" id="KW-0064">Aspartyl protease</keyword>
<evidence type="ECO:0000256" key="12">
    <source>
        <dbReference type="ARBA" id="ARBA00039658"/>
    </source>
</evidence>
<reference evidence="15" key="3">
    <citation type="submission" date="2025-09" db="UniProtKB">
        <authorList>
            <consortium name="Ensembl"/>
        </authorList>
    </citation>
    <scope>IDENTIFICATION</scope>
</reference>
<dbReference type="GO" id="GO:0015074">
    <property type="term" value="P:DNA integration"/>
    <property type="evidence" value="ECO:0007669"/>
    <property type="project" value="UniProtKB-KW"/>
</dbReference>
<accession>A0AAQ4R7X3</accession>
<dbReference type="GO" id="GO:0003887">
    <property type="term" value="F:DNA-directed DNA polymerase activity"/>
    <property type="evidence" value="ECO:0007669"/>
    <property type="project" value="UniProtKB-KW"/>
</dbReference>
<keyword evidence="11" id="KW-0233">DNA recombination</keyword>
<evidence type="ECO:0000256" key="9">
    <source>
        <dbReference type="ARBA" id="ARBA00022932"/>
    </source>
</evidence>
<evidence type="ECO:0000256" key="4">
    <source>
        <dbReference type="ARBA" id="ARBA00022750"/>
    </source>
</evidence>
<evidence type="ECO:0000313" key="15">
    <source>
        <dbReference type="Ensembl" id="ENSGACP00000059102.1"/>
    </source>
</evidence>
<dbReference type="GO" id="GO:0006310">
    <property type="term" value="P:DNA recombination"/>
    <property type="evidence" value="ECO:0007669"/>
    <property type="project" value="UniProtKB-KW"/>
</dbReference>
<keyword evidence="8" id="KW-0695">RNA-directed DNA polymerase</keyword>
<evidence type="ECO:0000256" key="5">
    <source>
        <dbReference type="ARBA" id="ARBA00022801"/>
    </source>
</evidence>
<keyword evidence="9" id="KW-0548">Nucleotidyltransferase</keyword>
<comment type="subcellular location">
    <subcellularLocation>
        <location evidence="1">Nucleus</location>
    </subcellularLocation>
</comment>
<evidence type="ECO:0000256" key="10">
    <source>
        <dbReference type="ARBA" id="ARBA00023125"/>
    </source>
</evidence>
<dbReference type="Pfam" id="PF00385">
    <property type="entry name" value="Chromo"/>
    <property type="match status" value="1"/>
</dbReference>
<dbReference type="Gene3D" id="2.40.50.40">
    <property type="match status" value="1"/>
</dbReference>
<dbReference type="PANTHER" id="PTHR37984:SF5">
    <property type="entry name" value="PROTEIN NYNRIN-LIKE"/>
    <property type="match status" value="1"/>
</dbReference>
<dbReference type="GeneTree" id="ENSGT01010000228601"/>
<sequence length="368" mass="40853">MGKPDSLSRIYSPSSPQDTDPIIPSTCVVGAASWEIESVVKEAQEVVPDPGGGPPARLFVPPAVRSQVLQWGHSSKLTCHPGAHRTLIFLRHRFWWPGMAKDVCEFVAACSVCARSKASHRRPAGLLRPLPIPSRRWSHIAVDFVTGLPPSEGMSPFMACYGFQPPLFPAQEEEVAVSSVDEHPRRIREVWSNVKAALTRSAENNKRLADRHRSPAPEYEVGQKVWLSSRDLPLQTESRKLASRYVGPFTISRIINASSVSLILPDSMKIHPTFHVSLLKPVSTSDLSPPAIPPPPPRLIDDHPAYTVSRILDVRPRGRGFQYLVDWEGYAPEERSWISRSLILDPTLLRDFYEANPGKPGRTPGGVR</sequence>
<keyword evidence="6" id="KW-0460">Magnesium</keyword>
<keyword evidence="10" id="KW-0238">DNA-binding</keyword>
<dbReference type="InterPro" id="IPR050951">
    <property type="entry name" value="Retrovirus_Pol_polyprotein"/>
</dbReference>
<dbReference type="Pfam" id="PF24626">
    <property type="entry name" value="SH3_Tf2-1"/>
    <property type="match status" value="1"/>
</dbReference>
<keyword evidence="16" id="KW-1185">Reference proteome</keyword>
<dbReference type="FunFam" id="1.10.340.70:FF:000001">
    <property type="entry name" value="Retrovirus-related Pol polyprotein from transposon gypsy-like Protein"/>
    <property type="match status" value="1"/>
</dbReference>
<evidence type="ECO:0000313" key="16">
    <source>
        <dbReference type="Proteomes" id="UP000007635"/>
    </source>
</evidence>
<evidence type="ECO:0000256" key="8">
    <source>
        <dbReference type="ARBA" id="ARBA00022918"/>
    </source>
</evidence>
<dbReference type="SUPFAM" id="SSF54160">
    <property type="entry name" value="Chromo domain-like"/>
    <property type="match status" value="1"/>
</dbReference>
<dbReference type="GO" id="GO:0005634">
    <property type="term" value="C:nucleus"/>
    <property type="evidence" value="ECO:0007669"/>
    <property type="project" value="UniProtKB-SubCell"/>
</dbReference>
<feature type="compositionally biased region" description="Polar residues" evidence="13">
    <location>
        <begin position="9"/>
        <end position="18"/>
    </location>
</feature>
<dbReference type="PANTHER" id="PTHR37984">
    <property type="entry name" value="PROTEIN CBG26694"/>
    <property type="match status" value="1"/>
</dbReference>
<keyword evidence="2" id="KW-0645">Protease</keyword>
<organism evidence="15 16">
    <name type="scientific">Gasterosteus aculeatus aculeatus</name>
    <name type="common">three-spined stickleback</name>
    <dbReference type="NCBI Taxonomy" id="481459"/>
    <lineage>
        <taxon>Eukaryota</taxon>
        <taxon>Metazoa</taxon>
        <taxon>Chordata</taxon>
        <taxon>Craniata</taxon>
        <taxon>Vertebrata</taxon>
        <taxon>Euteleostomi</taxon>
        <taxon>Actinopterygii</taxon>
        <taxon>Neopterygii</taxon>
        <taxon>Teleostei</taxon>
        <taxon>Neoteleostei</taxon>
        <taxon>Acanthomorphata</taxon>
        <taxon>Eupercaria</taxon>
        <taxon>Perciformes</taxon>
        <taxon>Cottioidei</taxon>
        <taxon>Gasterosteales</taxon>
        <taxon>Gasterosteidae</taxon>
        <taxon>Gasterosteus</taxon>
    </lineage>
</organism>
<keyword evidence="9" id="KW-0239">DNA-directed DNA polymerase</keyword>
<keyword evidence="9" id="KW-0808">Transferase</keyword>
<evidence type="ECO:0000256" key="11">
    <source>
        <dbReference type="ARBA" id="ARBA00023172"/>
    </source>
</evidence>
<dbReference type="InterPro" id="IPR016197">
    <property type="entry name" value="Chromo-like_dom_sf"/>
</dbReference>
<dbReference type="Pfam" id="PF17921">
    <property type="entry name" value="Integrase_H2C2"/>
    <property type="match status" value="1"/>
</dbReference>
<evidence type="ECO:0000256" key="1">
    <source>
        <dbReference type="ARBA" id="ARBA00004123"/>
    </source>
</evidence>
<dbReference type="GO" id="GO:0003677">
    <property type="term" value="F:DNA binding"/>
    <property type="evidence" value="ECO:0007669"/>
    <property type="project" value="UniProtKB-KW"/>
</dbReference>
<protein>
    <recommendedName>
        <fullName evidence="12">Gypsy retrotransposon integrase-like protein 1</fullName>
    </recommendedName>
</protein>
<feature type="domain" description="Chromo" evidence="14">
    <location>
        <begin position="306"/>
        <end position="364"/>
    </location>
</feature>
<dbReference type="InterPro" id="IPR041588">
    <property type="entry name" value="Integrase_H2C2"/>
</dbReference>
<evidence type="ECO:0000256" key="7">
    <source>
        <dbReference type="ARBA" id="ARBA00022908"/>
    </source>
</evidence>
<dbReference type="GO" id="GO:0003964">
    <property type="term" value="F:RNA-directed DNA polymerase activity"/>
    <property type="evidence" value="ECO:0007669"/>
    <property type="project" value="UniProtKB-KW"/>
</dbReference>
<dbReference type="InterPro" id="IPR000953">
    <property type="entry name" value="Chromo/chromo_shadow_dom"/>
</dbReference>
<reference evidence="15 16" key="1">
    <citation type="journal article" date="2021" name="G3 (Bethesda)">
        <title>Improved contiguity of the threespine stickleback genome using long-read sequencing.</title>
        <authorList>
            <person name="Nath S."/>
            <person name="Shaw D.E."/>
            <person name="White M.A."/>
        </authorList>
    </citation>
    <scope>NUCLEOTIDE SEQUENCE [LARGE SCALE GENOMIC DNA]</scope>
    <source>
        <strain evidence="15 16">Lake Benthic</strain>
    </source>
</reference>
<dbReference type="GO" id="GO:0046872">
    <property type="term" value="F:metal ion binding"/>
    <property type="evidence" value="ECO:0007669"/>
    <property type="project" value="UniProtKB-KW"/>
</dbReference>
<dbReference type="AlphaFoldDB" id="A0AAQ4R7X3"/>
<dbReference type="GO" id="GO:0004190">
    <property type="term" value="F:aspartic-type endopeptidase activity"/>
    <property type="evidence" value="ECO:0007669"/>
    <property type="project" value="UniProtKB-KW"/>
</dbReference>
<dbReference type="Ensembl" id="ENSGACT00000044379.1">
    <property type="protein sequence ID" value="ENSGACP00000059102.1"/>
    <property type="gene ID" value="ENSGACG00000027649.1"/>
</dbReference>
<dbReference type="GO" id="GO:0006508">
    <property type="term" value="P:proteolysis"/>
    <property type="evidence" value="ECO:0007669"/>
    <property type="project" value="UniProtKB-KW"/>
</dbReference>
<dbReference type="Proteomes" id="UP000007635">
    <property type="component" value="Chromosome VIII"/>
</dbReference>
<keyword evidence="3" id="KW-0479">Metal-binding</keyword>
<evidence type="ECO:0000256" key="13">
    <source>
        <dbReference type="SAM" id="MobiDB-lite"/>
    </source>
</evidence>
<evidence type="ECO:0000259" key="14">
    <source>
        <dbReference type="PROSITE" id="PS50013"/>
    </source>
</evidence>
<evidence type="ECO:0000256" key="3">
    <source>
        <dbReference type="ARBA" id="ARBA00022723"/>
    </source>
</evidence>
<dbReference type="SMART" id="SM00298">
    <property type="entry name" value="CHROMO"/>
    <property type="match status" value="1"/>
</dbReference>
<dbReference type="PROSITE" id="PS50013">
    <property type="entry name" value="CHROMO_2"/>
    <property type="match status" value="1"/>
</dbReference>
<proteinExistence type="predicted"/>
<dbReference type="Gene3D" id="1.10.340.70">
    <property type="match status" value="1"/>
</dbReference>
<keyword evidence="7" id="KW-0229">DNA integration</keyword>
<name>A0AAQ4R7X3_GASAC</name>
<evidence type="ECO:0000256" key="6">
    <source>
        <dbReference type="ARBA" id="ARBA00022842"/>
    </source>
</evidence>
<dbReference type="InterPro" id="IPR023780">
    <property type="entry name" value="Chromo_domain"/>
</dbReference>
<reference evidence="15" key="2">
    <citation type="submission" date="2025-08" db="UniProtKB">
        <authorList>
            <consortium name="Ensembl"/>
        </authorList>
    </citation>
    <scope>IDENTIFICATION</scope>
</reference>